<protein>
    <submittedName>
        <fullName evidence="2">Uncharacterized protein</fullName>
    </submittedName>
</protein>
<evidence type="ECO:0000256" key="1">
    <source>
        <dbReference type="SAM" id="SignalP"/>
    </source>
</evidence>
<keyword evidence="1" id="KW-0732">Signal</keyword>
<evidence type="ECO:0000313" key="2">
    <source>
        <dbReference type="EMBL" id="CAE7447736.1"/>
    </source>
</evidence>
<feature type="signal peptide" evidence="1">
    <location>
        <begin position="1"/>
        <end position="27"/>
    </location>
</feature>
<dbReference type="EMBL" id="CAJNDS010002357">
    <property type="protein sequence ID" value="CAE7447736.1"/>
    <property type="molecule type" value="Genomic_DNA"/>
</dbReference>
<dbReference type="PANTHER" id="PTHR35040:SF9">
    <property type="entry name" value="4-LIKE CELL SURFACE PROTEIN, PUTATIVE (AFU_ORTHOLOGUE AFUA_4G14080)-RELATED"/>
    <property type="match status" value="1"/>
</dbReference>
<accession>A0A812RRI2</accession>
<name>A0A812RRI2_9DINO</name>
<dbReference type="Pfam" id="PF12138">
    <property type="entry name" value="Spherulin4"/>
    <property type="match status" value="1"/>
</dbReference>
<dbReference type="OrthoDB" id="5342184at2759"/>
<sequence>MHQCMVLTRGICWALSLLSLPSRPGHAVISAHPGFWVLRLRFGAMSRGVWSLLLAASLWWPFPCNGQSCLLQYKTDTETTHQTYQAQAQVGMELVVPIYQWPAPLAGSMYEQVATSSARSTTIINPGNGLANQCQGSLPLDPVWRPVVTLFDSNPLARTIGYVYSQWGSHSLAVVKQSIDNYFACFDVAGIFVDETATDPSKCNGNDAYYDQLYAYVKSKDPSAEVMCNPGTGFDYESWKHCCDRAMVVEVSLSSFTSGFKDPSPFTGPTGYPPGFAVVLVYGVPGVAEMQQVVRRAACSNFTNADGIWVLEEGGGGILPGYTTMPGYFAQQVDFVKTAIEPECPPPPAPPVYTQAPSGGSCWFNPNDLNCEICFPGYNQCSWQGCYKHQCSPSGGSACTNPCSGT</sequence>
<comment type="caution">
    <text evidence="2">The sequence shown here is derived from an EMBL/GenBank/DDBJ whole genome shotgun (WGS) entry which is preliminary data.</text>
</comment>
<keyword evidence="3" id="KW-1185">Reference proteome</keyword>
<feature type="chain" id="PRO_5032296396" evidence="1">
    <location>
        <begin position="28"/>
        <end position="406"/>
    </location>
</feature>
<proteinExistence type="predicted"/>
<gene>
    <name evidence="2" type="ORF">SNAT2548_LOCUS24434</name>
</gene>
<reference evidence="2" key="1">
    <citation type="submission" date="2021-02" db="EMBL/GenBank/DDBJ databases">
        <authorList>
            <person name="Dougan E. K."/>
            <person name="Rhodes N."/>
            <person name="Thang M."/>
            <person name="Chan C."/>
        </authorList>
    </citation>
    <scope>NUCLEOTIDE SEQUENCE</scope>
</reference>
<dbReference type="Proteomes" id="UP000604046">
    <property type="component" value="Unassembled WGS sequence"/>
</dbReference>
<dbReference type="AlphaFoldDB" id="A0A812RRI2"/>
<dbReference type="InterPro" id="IPR021986">
    <property type="entry name" value="Spherulin4"/>
</dbReference>
<evidence type="ECO:0000313" key="3">
    <source>
        <dbReference type="Proteomes" id="UP000604046"/>
    </source>
</evidence>
<organism evidence="2 3">
    <name type="scientific">Symbiodinium natans</name>
    <dbReference type="NCBI Taxonomy" id="878477"/>
    <lineage>
        <taxon>Eukaryota</taxon>
        <taxon>Sar</taxon>
        <taxon>Alveolata</taxon>
        <taxon>Dinophyceae</taxon>
        <taxon>Suessiales</taxon>
        <taxon>Symbiodiniaceae</taxon>
        <taxon>Symbiodinium</taxon>
    </lineage>
</organism>
<dbReference type="PANTHER" id="PTHR35040">
    <property type="match status" value="1"/>
</dbReference>